<dbReference type="AlphaFoldDB" id="A0A176W2J3"/>
<dbReference type="InterPro" id="IPR006502">
    <property type="entry name" value="PDDEXK-like"/>
</dbReference>
<keyword evidence="2" id="KW-1185">Reference proteome</keyword>
<name>A0A176W2J3_MARPO</name>
<evidence type="ECO:0000313" key="1">
    <source>
        <dbReference type="EMBL" id="OAE26692.1"/>
    </source>
</evidence>
<dbReference type="Proteomes" id="UP000077202">
    <property type="component" value="Unassembled WGS sequence"/>
</dbReference>
<dbReference type="Pfam" id="PF04720">
    <property type="entry name" value="PDDEXK_6"/>
    <property type="match status" value="1"/>
</dbReference>
<organism evidence="1 2">
    <name type="scientific">Marchantia polymorpha subsp. ruderalis</name>
    <dbReference type="NCBI Taxonomy" id="1480154"/>
    <lineage>
        <taxon>Eukaryota</taxon>
        <taxon>Viridiplantae</taxon>
        <taxon>Streptophyta</taxon>
        <taxon>Embryophyta</taxon>
        <taxon>Marchantiophyta</taxon>
        <taxon>Marchantiopsida</taxon>
        <taxon>Marchantiidae</taxon>
        <taxon>Marchantiales</taxon>
        <taxon>Marchantiaceae</taxon>
        <taxon>Marchantia</taxon>
    </lineage>
</organism>
<gene>
    <name evidence="1" type="ORF">AXG93_3582s1050</name>
</gene>
<reference evidence="1" key="1">
    <citation type="submission" date="2016-03" db="EMBL/GenBank/DDBJ databases">
        <title>Mechanisms controlling the formation of the plant cell surface in tip-growing cells are functionally conserved among land plants.</title>
        <authorList>
            <person name="Honkanen S."/>
            <person name="Jones V.A."/>
            <person name="Morieri G."/>
            <person name="Champion C."/>
            <person name="Hetherington A.J."/>
            <person name="Kelly S."/>
            <person name="Saint-Marcoux D."/>
            <person name="Proust H."/>
            <person name="Prescott H."/>
            <person name="Dolan L."/>
        </authorList>
    </citation>
    <scope>NUCLEOTIDE SEQUENCE [LARGE SCALE GENOMIC DNA]</scope>
    <source>
        <tissue evidence="1">Whole gametophyte</tissue>
    </source>
</reference>
<dbReference type="PANTHER" id="PTHR31579">
    <property type="entry name" value="OS03G0796600 PROTEIN"/>
    <property type="match status" value="1"/>
</dbReference>
<accession>A0A176W2J3</accession>
<proteinExistence type="predicted"/>
<dbReference type="PANTHER" id="PTHR31579:SF39">
    <property type="entry name" value="OS01G0973600 PROTEIN"/>
    <property type="match status" value="1"/>
</dbReference>
<protein>
    <submittedName>
        <fullName evidence="1">Uncharacterized protein</fullName>
    </submittedName>
</protein>
<dbReference type="EMBL" id="LVLJ01002132">
    <property type="protein sequence ID" value="OAE26692.1"/>
    <property type="molecule type" value="Genomic_DNA"/>
</dbReference>
<dbReference type="NCBIfam" id="TIGR01615">
    <property type="entry name" value="A_thal_3542"/>
    <property type="match status" value="1"/>
</dbReference>
<comment type="caution">
    <text evidence="1">The sequence shown here is derived from an EMBL/GenBank/DDBJ whole genome shotgun (WGS) entry which is preliminary data.</text>
</comment>
<evidence type="ECO:0000313" key="2">
    <source>
        <dbReference type="Proteomes" id="UP000077202"/>
    </source>
</evidence>
<sequence>MPGLLYNGPFSHHQDTNSAVYGDMLAIENVDYHLDFLNPPNAHLPVPFVPGKHKACWPAQSQTTRLQKMKEDKQAKFLSSGPVNELSAAKYSNGGNDSEHDLAAMVHEYVENGSCDYWENSDSDNGASTITKFCEILQVLTTPSEPLHRDLLSNVTILVLAINEDTDLIHSSGPSECKGSCTRRFVVMNLRSAGYNAALCKSRWQNSGRVPGGEYEYLDVILEGDRVAEERLIVDIDFKAQFEIARPTPHYLAALQTLPAIFVGTKGKLEQVLDIMSEAAKNSLRQNSMPLPPWRTLDYMIAKWLSNSERRTSDYSQTDLKFPCSVHWRNGIHTPNPVLTKQCGEQLRRTRVSLLNDVKGPGHHHGLPALTHSKGGRAILRPIKSNW</sequence>